<accession>A0ABQ4BT16</accession>
<sequence length="60" mass="7077">MAGLDYALRVIADYTFFSLFFVLLIWGIGLFITYWIIRLAVRHALQDSDLRRARQRPPGY</sequence>
<organism evidence="2 3">
    <name type="scientific">Actinoplanes palleronii</name>
    <dbReference type="NCBI Taxonomy" id="113570"/>
    <lineage>
        <taxon>Bacteria</taxon>
        <taxon>Bacillati</taxon>
        <taxon>Actinomycetota</taxon>
        <taxon>Actinomycetes</taxon>
        <taxon>Micromonosporales</taxon>
        <taxon>Micromonosporaceae</taxon>
        <taxon>Actinoplanes</taxon>
    </lineage>
</organism>
<protein>
    <submittedName>
        <fullName evidence="2">Uncharacterized protein</fullName>
    </submittedName>
</protein>
<dbReference type="Proteomes" id="UP000624709">
    <property type="component" value="Unassembled WGS sequence"/>
</dbReference>
<dbReference type="EMBL" id="BOMS01000189">
    <property type="protein sequence ID" value="GIE73785.1"/>
    <property type="molecule type" value="Genomic_DNA"/>
</dbReference>
<keyword evidence="1" id="KW-0472">Membrane</keyword>
<evidence type="ECO:0000313" key="3">
    <source>
        <dbReference type="Proteomes" id="UP000624709"/>
    </source>
</evidence>
<reference evidence="2 3" key="1">
    <citation type="submission" date="2021-01" db="EMBL/GenBank/DDBJ databases">
        <title>Whole genome shotgun sequence of Actinoplanes palleronii NBRC 14916.</title>
        <authorList>
            <person name="Komaki H."/>
            <person name="Tamura T."/>
        </authorList>
    </citation>
    <scope>NUCLEOTIDE SEQUENCE [LARGE SCALE GENOMIC DNA]</scope>
    <source>
        <strain evidence="2 3">NBRC 14916</strain>
    </source>
</reference>
<keyword evidence="1" id="KW-0812">Transmembrane</keyword>
<evidence type="ECO:0000313" key="2">
    <source>
        <dbReference type="EMBL" id="GIE73785.1"/>
    </source>
</evidence>
<gene>
    <name evidence="2" type="ORF">Apa02nite_098930</name>
</gene>
<keyword evidence="1" id="KW-1133">Transmembrane helix</keyword>
<feature type="transmembrane region" description="Helical" evidence="1">
    <location>
        <begin position="14"/>
        <end position="37"/>
    </location>
</feature>
<proteinExistence type="predicted"/>
<comment type="caution">
    <text evidence="2">The sequence shown here is derived from an EMBL/GenBank/DDBJ whole genome shotgun (WGS) entry which is preliminary data.</text>
</comment>
<keyword evidence="3" id="KW-1185">Reference proteome</keyword>
<evidence type="ECO:0000256" key="1">
    <source>
        <dbReference type="SAM" id="Phobius"/>
    </source>
</evidence>
<name>A0ABQ4BT16_9ACTN</name>